<dbReference type="SUPFAM" id="SSF54001">
    <property type="entry name" value="Cysteine proteinases"/>
    <property type="match status" value="1"/>
</dbReference>
<gene>
    <name evidence="4" type="ORF">FHU28_004613</name>
</gene>
<evidence type="ECO:0000256" key="3">
    <source>
        <dbReference type="SAM" id="MobiDB-lite"/>
    </source>
</evidence>
<organism evidence="4 5">
    <name type="scientific">Micromonospora echinospora</name>
    <name type="common">Micromonospora purpurea</name>
    <dbReference type="NCBI Taxonomy" id="1877"/>
    <lineage>
        <taxon>Bacteria</taxon>
        <taxon>Bacillati</taxon>
        <taxon>Actinomycetota</taxon>
        <taxon>Actinomycetes</taxon>
        <taxon>Micromonosporales</taxon>
        <taxon>Micromonosporaceae</taxon>
        <taxon>Micromonospora</taxon>
    </lineage>
</organism>
<protein>
    <submittedName>
        <fullName evidence="4">N-hydroxyarylamine O-acetyltransferase</fullName>
        <ecNumber evidence="4">2.3.1.118</ecNumber>
    </submittedName>
</protein>
<name>A0ABR6MHC4_MICEC</name>
<feature type="region of interest" description="Disordered" evidence="3">
    <location>
        <begin position="256"/>
        <end position="279"/>
    </location>
</feature>
<dbReference type="Proteomes" id="UP000618986">
    <property type="component" value="Unassembled WGS sequence"/>
</dbReference>
<evidence type="ECO:0000313" key="4">
    <source>
        <dbReference type="EMBL" id="MBB5114774.1"/>
    </source>
</evidence>
<dbReference type="RefSeq" id="WP_184686557.1">
    <property type="nucleotide sequence ID" value="NZ_JACHJC010000001.1"/>
</dbReference>
<dbReference type="Gene3D" id="2.40.128.150">
    <property type="entry name" value="Cysteine proteinases"/>
    <property type="match status" value="1"/>
</dbReference>
<dbReference type="InterPro" id="IPR001447">
    <property type="entry name" value="Arylamine_N-AcTrfase"/>
</dbReference>
<dbReference type="GeneID" id="300295149"/>
<evidence type="ECO:0000313" key="5">
    <source>
        <dbReference type="Proteomes" id="UP000618986"/>
    </source>
</evidence>
<keyword evidence="5" id="KW-1185">Reference proteome</keyword>
<comment type="similarity">
    <text evidence="1 2">Belongs to the arylamine N-acetyltransferase family.</text>
</comment>
<reference evidence="4 5" key="1">
    <citation type="submission" date="2020-08" db="EMBL/GenBank/DDBJ databases">
        <title>Sequencing the genomes of 1000 actinobacteria strains.</title>
        <authorList>
            <person name="Klenk H.-P."/>
        </authorList>
    </citation>
    <scope>NUCLEOTIDE SEQUENCE [LARGE SCALE GENOMIC DNA]</scope>
    <source>
        <strain evidence="4 5">DSM 43036</strain>
    </source>
</reference>
<dbReference type="PANTHER" id="PTHR11786:SF0">
    <property type="entry name" value="ARYLAMINE N-ACETYLTRANSFERASE 4-RELATED"/>
    <property type="match status" value="1"/>
</dbReference>
<dbReference type="InterPro" id="IPR038765">
    <property type="entry name" value="Papain-like_cys_pep_sf"/>
</dbReference>
<dbReference type="Pfam" id="PF00797">
    <property type="entry name" value="Acetyltransf_2"/>
    <property type="match status" value="1"/>
</dbReference>
<evidence type="ECO:0000256" key="1">
    <source>
        <dbReference type="ARBA" id="ARBA00006547"/>
    </source>
</evidence>
<keyword evidence="4" id="KW-0808">Transferase</keyword>
<dbReference type="PRINTS" id="PR01543">
    <property type="entry name" value="ANATRNSFRASE"/>
</dbReference>
<dbReference type="EC" id="2.3.1.118" evidence="4"/>
<accession>A0ABR6MHC4</accession>
<dbReference type="GO" id="GO:0046990">
    <property type="term" value="F:N-hydroxyarylamine O-acetyltransferase activity"/>
    <property type="evidence" value="ECO:0007669"/>
    <property type="project" value="UniProtKB-EC"/>
</dbReference>
<dbReference type="EMBL" id="JACHJC010000001">
    <property type="protein sequence ID" value="MBB5114774.1"/>
    <property type="molecule type" value="Genomic_DNA"/>
</dbReference>
<proteinExistence type="inferred from homology"/>
<keyword evidence="4" id="KW-0012">Acyltransferase</keyword>
<comment type="caution">
    <text evidence="4">The sequence shown here is derived from an EMBL/GenBank/DDBJ whole genome shotgun (WGS) entry which is preliminary data.</text>
</comment>
<evidence type="ECO:0000256" key="2">
    <source>
        <dbReference type="RuleBase" id="RU003452"/>
    </source>
</evidence>
<dbReference type="Gene3D" id="3.30.2140.10">
    <property type="entry name" value="Arylamine N-acetyltransferase"/>
    <property type="match status" value="1"/>
</dbReference>
<dbReference type="PANTHER" id="PTHR11786">
    <property type="entry name" value="N-HYDROXYARYLAMINE O-ACETYLTRANSFERASE"/>
    <property type="match status" value="1"/>
</dbReference>
<sequence length="279" mass="31903">MLTDEQVQGYLDRIGAARPERPDLAALRDLQERHTFTVPFENLDYHLGHEIYMDERVLDKVVRQRRGGGCFEINTSLFFLLRALGFAATLHQGRVWLSGRFNGPHNHLMLTVDLPETGSRWLVDVGFGKNSRFPLRLDAAEPYVDPHGRFTTERVEPGAVDVYRNGALQYRFYDGPADLSDFRQNLWWYRTCPDSPFLRNMFCTLPTADGRVTLQGDVLTVIAGDRRTVETLTDDDALLEAYRRWFGIVLDKPPTPSPYADQSSRMAFFQSDDGGPARR</sequence>